<dbReference type="GO" id="GO:0005581">
    <property type="term" value="C:collagen trimer"/>
    <property type="evidence" value="ECO:0007669"/>
    <property type="project" value="UniProtKB-KW"/>
</dbReference>
<dbReference type="GO" id="GO:0030246">
    <property type="term" value="F:carbohydrate binding"/>
    <property type="evidence" value="ECO:0007669"/>
    <property type="project" value="InterPro"/>
</dbReference>
<dbReference type="EMBL" id="JWZT01002080">
    <property type="protein sequence ID" value="KII70413.1"/>
    <property type="molecule type" value="Genomic_DNA"/>
</dbReference>
<dbReference type="PANTHER" id="PTHR24637">
    <property type="entry name" value="COLLAGEN"/>
    <property type="match status" value="1"/>
</dbReference>
<accession>A0A0C2JM05</accession>
<dbReference type="Pfam" id="PF02140">
    <property type="entry name" value="SUEL_Lectin"/>
    <property type="match status" value="1"/>
</dbReference>
<dbReference type="InterPro" id="IPR008160">
    <property type="entry name" value="Collagen"/>
</dbReference>
<proteinExistence type="predicted"/>
<feature type="region of interest" description="Disordered" evidence="1">
    <location>
        <begin position="23"/>
        <end position="104"/>
    </location>
</feature>
<evidence type="ECO:0000313" key="3">
    <source>
        <dbReference type="EMBL" id="KII70413.1"/>
    </source>
</evidence>
<dbReference type="InterPro" id="IPR043159">
    <property type="entry name" value="Lectin_gal-bd_sf"/>
</dbReference>
<comment type="caution">
    <text evidence="3">The sequence shown here is derived from an EMBL/GenBank/DDBJ whole genome shotgun (WGS) entry which is preliminary data.</text>
</comment>
<protein>
    <submittedName>
        <fullName evidence="3">Collagen alpha-3(VI) chain</fullName>
    </submittedName>
</protein>
<keyword evidence="3" id="KW-0176">Collagen</keyword>
<dbReference type="Gene3D" id="2.60.120.740">
    <property type="match status" value="1"/>
</dbReference>
<dbReference type="PANTHER" id="PTHR24637:SF421">
    <property type="entry name" value="CUTICLE COLLAGEN DPY-2"/>
    <property type="match status" value="1"/>
</dbReference>
<organism evidence="3 4">
    <name type="scientific">Thelohanellus kitauei</name>
    <name type="common">Myxosporean</name>
    <dbReference type="NCBI Taxonomy" id="669202"/>
    <lineage>
        <taxon>Eukaryota</taxon>
        <taxon>Metazoa</taxon>
        <taxon>Cnidaria</taxon>
        <taxon>Myxozoa</taxon>
        <taxon>Myxosporea</taxon>
        <taxon>Bivalvulida</taxon>
        <taxon>Platysporina</taxon>
        <taxon>Myxobolidae</taxon>
        <taxon>Thelohanellus</taxon>
    </lineage>
</organism>
<feature type="domain" description="SUEL-type lectin" evidence="2">
    <location>
        <begin position="115"/>
        <end position="208"/>
    </location>
</feature>
<dbReference type="OMA" id="ICENEKM"/>
<name>A0A0C2JM05_THEKT</name>
<dbReference type="Pfam" id="PF01391">
    <property type="entry name" value="Collagen"/>
    <property type="match status" value="1"/>
</dbReference>
<dbReference type="PROSITE" id="PS50228">
    <property type="entry name" value="SUEL_LECTIN"/>
    <property type="match status" value="1"/>
</dbReference>
<keyword evidence="4" id="KW-1185">Reference proteome</keyword>
<reference evidence="3 4" key="1">
    <citation type="journal article" date="2014" name="Genome Biol. Evol.">
        <title>The genome of the myxosporean Thelohanellus kitauei shows adaptations to nutrient acquisition within its fish host.</title>
        <authorList>
            <person name="Yang Y."/>
            <person name="Xiong J."/>
            <person name="Zhou Z."/>
            <person name="Huo F."/>
            <person name="Miao W."/>
            <person name="Ran C."/>
            <person name="Liu Y."/>
            <person name="Zhang J."/>
            <person name="Feng J."/>
            <person name="Wang M."/>
            <person name="Wang M."/>
            <person name="Wang L."/>
            <person name="Yao B."/>
        </authorList>
    </citation>
    <scope>NUCLEOTIDE SEQUENCE [LARGE SCALE GENOMIC DNA]</scope>
    <source>
        <strain evidence="3">Wuqing</strain>
    </source>
</reference>
<gene>
    <name evidence="3" type="ORF">RF11_09676</name>
</gene>
<dbReference type="Proteomes" id="UP000031668">
    <property type="component" value="Unassembled WGS sequence"/>
</dbReference>
<sequence>MNLFIFSAPANILALIGRLGDPGQPGPAGEKGKDGFPGSPGLIGEPGPPGPSGKIGPQGLDGHRGPRGLTGSPGEAGTPGPPGEQGPPGLTGKPGNPGRKGPPGLEAVFPNCSFICENEKMWIQCREYELIHIMRTYWGRNDKELCPNPPRGLSSNDTCEGDQDLVFLKVIDQCQNKKACELVGSNIFFDDNTCTHVYKFLKVCYECLPEDTSTYEVSEPSRTKRHTKRKMVTLISKARWDKPFPDIK</sequence>
<dbReference type="AlphaFoldDB" id="A0A0C2JM05"/>
<evidence type="ECO:0000313" key="4">
    <source>
        <dbReference type="Proteomes" id="UP000031668"/>
    </source>
</evidence>
<evidence type="ECO:0000256" key="1">
    <source>
        <dbReference type="SAM" id="MobiDB-lite"/>
    </source>
</evidence>
<dbReference type="OrthoDB" id="5982574at2759"/>
<dbReference type="InterPro" id="IPR000922">
    <property type="entry name" value="Lectin_gal-bd_dom"/>
</dbReference>
<dbReference type="CDD" id="cd22838">
    <property type="entry name" value="Gal_Rha_Lectin_nemgal"/>
    <property type="match status" value="1"/>
</dbReference>
<evidence type="ECO:0000259" key="2">
    <source>
        <dbReference type="PROSITE" id="PS50228"/>
    </source>
</evidence>
<feature type="compositionally biased region" description="Low complexity" evidence="1">
    <location>
        <begin position="87"/>
        <end position="104"/>
    </location>
</feature>